<proteinExistence type="predicted"/>
<comment type="caution">
    <text evidence="1">The sequence shown here is derived from an EMBL/GenBank/DDBJ whole genome shotgun (WGS) entry which is preliminary data.</text>
</comment>
<protein>
    <submittedName>
        <fullName evidence="1">Uncharacterized protein</fullName>
    </submittedName>
</protein>
<evidence type="ECO:0000313" key="1">
    <source>
        <dbReference type="EMBL" id="KAJ9070436.1"/>
    </source>
</evidence>
<dbReference type="EMBL" id="QTSX02003575">
    <property type="protein sequence ID" value="KAJ9070436.1"/>
    <property type="molecule type" value="Genomic_DNA"/>
</dbReference>
<accession>A0ACC2T7I7</accession>
<organism evidence="1 2">
    <name type="scientific">Entomophthora muscae</name>
    <dbReference type="NCBI Taxonomy" id="34485"/>
    <lineage>
        <taxon>Eukaryota</taxon>
        <taxon>Fungi</taxon>
        <taxon>Fungi incertae sedis</taxon>
        <taxon>Zoopagomycota</taxon>
        <taxon>Entomophthoromycotina</taxon>
        <taxon>Entomophthoromycetes</taxon>
        <taxon>Entomophthorales</taxon>
        <taxon>Entomophthoraceae</taxon>
        <taxon>Entomophthora</taxon>
    </lineage>
</organism>
<dbReference type="Proteomes" id="UP001165960">
    <property type="component" value="Unassembled WGS sequence"/>
</dbReference>
<gene>
    <name evidence="1" type="ORF">DSO57_1008176</name>
</gene>
<evidence type="ECO:0000313" key="2">
    <source>
        <dbReference type="Proteomes" id="UP001165960"/>
    </source>
</evidence>
<reference evidence="1" key="1">
    <citation type="submission" date="2022-04" db="EMBL/GenBank/DDBJ databases">
        <title>Genome of the entomopathogenic fungus Entomophthora muscae.</title>
        <authorList>
            <person name="Elya C."/>
            <person name="Lovett B.R."/>
            <person name="Lee E."/>
            <person name="Macias A.M."/>
            <person name="Hajek A.E."/>
            <person name="De Bivort B.L."/>
            <person name="Kasson M.T."/>
            <person name="De Fine Licht H.H."/>
            <person name="Stajich J.E."/>
        </authorList>
    </citation>
    <scope>NUCLEOTIDE SEQUENCE</scope>
    <source>
        <strain evidence="1">Berkeley</strain>
    </source>
</reference>
<name>A0ACC2T7I7_9FUNG</name>
<keyword evidence="2" id="KW-1185">Reference proteome</keyword>
<sequence length="539" mass="61276">MRLFLGLFSLVACQQQCSRIDVRREIRDLSPGERQAFFNAINALARTRSTGGLSIFDSFAKIHIDNRAVIHNGPIFLPWHRHFVHVFQTELRRINPSIVIPYWDTTIDSQQPDQSLIFSPAFFGGTGNPANGYCVPDGPFRNLRVRVDAETPNGQAPHCLRRNFDGGTRLSPFSPIEVINQITSINDFSTFTSQLERGPHAHPHNNIGGDNGHLSTMASPNDPLFWVHHANVDYWYSIWQQSAGRNVYIPGQEGAPLPHYNNVRVQDTLNTEAFPYCYRYAPLGSSQNPSTPPPPSQELQPPLQNRPTPPPTKPRASTPFYAATPEKPSIQSAPKSVYTETPSRQIPVLFWPTQASTWLWPLPAPPPEALLPNPTGLSYRQRQIPIRPSYQENLSCMSCLHLPRCLGSQRSAPTARTQTHPPEMDLYEQPRDQRDPRTGDRYRQTHLQVQLGPQLLLPLLHRSLGKVPFKSRHLHRVPRTPKTACQILPLIYQLIYFRKYATGKAIVLPSHPPFWQRILPRINLFENQILELPYTTFNN</sequence>